<keyword evidence="2" id="KW-1185">Reference proteome</keyword>
<dbReference type="RefSeq" id="WP_100083190.1">
    <property type="nucleotide sequence ID" value="NZ_NQVN01000030.1"/>
</dbReference>
<dbReference type="EMBL" id="NQVN01000030">
    <property type="protein sequence ID" value="PIO96578.1"/>
    <property type="molecule type" value="Genomic_DNA"/>
</dbReference>
<sequence>MTDQAAFSRRLSEGYTDNEWSVIAAIIGDRMPPDVEAVRVWMQAACFSVLVYEVINEQRDRSAEEKNYRDVATASAYLLDLIKAQPEFWRIAMEIRTAEEGASDRLIEGLEQLADVAAKNAAIVRKRGRPVRVARRMIWSQLIEFWRDDLGLPVTRSIDPITGAVTGRLENFLVAALAPACPADPPTLQAASDFVRKYRATNGQIFGRT</sequence>
<protein>
    <submittedName>
        <fullName evidence="1">Uncharacterized protein</fullName>
    </submittedName>
</protein>
<name>A0A2G9WPD9_9HYPH</name>
<gene>
    <name evidence="1" type="ORF">CJ014_24760</name>
</gene>
<proteinExistence type="predicted"/>
<evidence type="ECO:0000313" key="2">
    <source>
        <dbReference type="Proteomes" id="UP000231070"/>
    </source>
</evidence>
<reference evidence="1 2" key="1">
    <citation type="submission" date="2017-08" db="EMBL/GenBank/DDBJ databases">
        <title>Pleomorphomonas carboxidotrophicus sp. nov., a new mesophilic hydrogenogenic carboxidotroph.</title>
        <authorList>
            <person name="Esquivel-Elizondo S."/>
            <person name="Krajmalnik-Brown R."/>
            <person name="Maldonado J."/>
        </authorList>
    </citation>
    <scope>NUCLEOTIDE SEQUENCE [LARGE SCALE GENOMIC DNA]</scope>
    <source>
        <strain evidence="1 2">SVCO-16</strain>
    </source>
</reference>
<dbReference type="AlphaFoldDB" id="A0A2G9WPD9"/>
<organism evidence="1 2">
    <name type="scientific">Pleomorphomonas carboxyditropha</name>
    <dbReference type="NCBI Taxonomy" id="2023338"/>
    <lineage>
        <taxon>Bacteria</taxon>
        <taxon>Pseudomonadati</taxon>
        <taxon>Pseudomonadota</taxon>
        <taxon>Alphaproteobacteria</taxon>
        <taxon>Hyphomicrobiales</taxon>
        <taxon>Pleomorphomonadaceae</taxon>
        <taxon>Pleomorphomonas</taxon>
    </lineage>
</organism>
<accession>A0A2G9WPD9</accession>
<comment type="caution">
    <text evidence="1">The sequence shown here is derived from an EMBL/GenBank/DDBJ whole genome shotgun (WGS) entry which is preliminary data.</text>
</comment>
<evidence type="ECO:0000313" key="1">
    <source>
        <dbReference type="EMBL" id="PIO96578.1"/>
    </source>
</evidence>
<dbReference type="Proteomes" id="UP000231070">
    <property type="component" value="Unassembled WGS sequence"/>
</dbReference>